<comment type="caution">
    <text evidence="4">The sequence shown here is derived from an EMBL/GenBank/DDBJ whole genome shotgun (WGS) entry which is preliminary data.</text>
</comment>
<dbReference type="PANTHER" id="PTHR43172">
    <property type="entry name" value="ADENYLOSUCCINATE LYASE"/>
    <property type="match status" value="1"/>
</dbReference>
<dbReference type="RefSeq" id="WP_221023631.1">
    <property type="nucleotide sequence ID" value="NZ_JAIEZQ010000001.1"/>
</dbReference>
<evidence type="ECO:0000313" key="5">
    <source>
        <dbReference type="Proteomes" id="UP000754710"/>
    </source>
</evidence>
<dbReference type="InterPro" id="IPR008948">
    <property type="entry name" value="L-Aspartase-like"/>
</dbReference>
<evidence type="ECO:0000256" key="1">
    <source>
        <dbReference type="ARBA" id="ARBA00023239"/>
    </source>
</evidence>
<evidence type="ECO:0000259" key="3">
    <source>
        <dbReference type="Pfam" id="PF00206"/>
    </source>
</evidence>
<dbReference type="PRINTS" id="PR00149">
    <property type="entry name" value="FUMRATELYASE"/>
</dbReference>
<dbReference type="InterPro" id="IPR000362">
    <property type="entry name" value="Fumarate_lyase_fam"/>
</dbReference>
<protein>
    <submittedName>
        <fullName evidence="4">3-carboxy-cis,cis-muconate cycloisomerase</fullName>
    </submittedName>
</protein>
<sequence>MTDLFSPGDERAGALMSDEALLDALVAVEEAWLRVLAKAGVAPVRADAPLAGLVSPDDVPALARASESGGNPVIPLVTLLRDRTSADPEVARWLHRGLTSQDVLDTALVLCLREVAGTVLRDVHGQVGTLRDLARAHRGTVQAGRTLTQHAVPTAFGLTVACWLHAVLDAATDLRAAARALPVQAGGAAGTLAASLELAALAGLEQPAAAARALTADLAAELGLADSAPWHTRRRPLTRVGDALVACTDAFGKIAGDVLVRTRPEIGELAESAAEGRGGSSTMPHKQNPVLSVLVTRAALSAPLTAAQLHVAAASAVDDRPAGAWHAEWPALRTLGRLAAVAASQTTDLLAGLTVDTGRMRAHAEAAGAGLLAEQASLRALHGRDAGTVVEDYLGAADLLVDEAVARADAFLEDRP</sequence>
<dbReference type="Pfam" id="PF00206">
    <property type="entry name" value="Lyase_1"/>
    <property type="match status" value="1"/>
</dbReference>
<keyword evidence="5" id="KW-1185">Reference proteome</keyword>
<dbReference type="PANTHER" id="PTHR43172:SF2">
    <property type="entry name" value="ADENYLOSUCCINATE LYASE C-TERMINAL DOMAIN-CONTAINING PROTEIN"/>
    <property type="match status" value="1"/>
</dbReference>
<dbReference type="PRINTS" id="PR00145">
    <property type="entry name" value="ARGSUCLYASE"/>
</dbReference>
<dbReference type="Gene3D" id="1.20.200.10">
    <property type="entry name" value="Fumarase/aspartase (Central domain)"/>
    <property type="match status" value="1"/>
</dbReference>
<name>A0ABS7RJ81_9ACTN</name>
<gene>
    <name evidence="4" type="ORF">K1X13_03525</name>
</gene>
<keyword evidence="1" id="KW-0456">Lyase</keyword>
<evidence type="ECO:0000256" key="2">
    <source>
        <dbReference type="ARBA" id="ARBA00034772"/>
    </source>
</evidence>
<comment type="similarity">
    <text evidence="2">Belongs to the class-II fumarase/aspartase family.</text>
</comment>
<accession>A0ABS7RJ81</accession>
<dbReference type="EMBL" id="JAIEZQ010000001">
    <property type="protein sequence ID" value="MBY9073885.1"/>
    <property type="molecule type" value="Genomic_DNA"/>
</dbReference>
<evidence type="ECO:0000313" key="4">
    <source>
        <dbReference type="EMBL" id="MBY9073885.1"/>
    </source>
</evidence>
<dbReference type="PROSITE" id="PS00163">
    <property type="entry name" value="FUMARATE_LYASES"/>
    <property type="match status" value="1"/>
</dbReference>
<dbReference type="SUPFAM" id="SSF48557">
    <property type="entry name" value="L-aspartase-like"/>
    <property type="match status" value="1"/>
</dbReference>
<dbReference type="InterPro" id="IPR022761">
    <property type="entry name" value="Fumarate_lyase_N"/>
</dbReference>
<feature type="domain" description="Fumarate lyase N-terminal" evidence="3">
    <location>
        <begin position="87"/>
        <end position="299"/>
    </location>
</feature>
<organism evidence="4 5">
    <name type="scientific">Nocardioides jiangsuensis</name>
    <dbReference type="NCBI Taxonomy" id="2866161"/>
    <lineage>
        <taxon>Bacteria</taxon>
        <taxon>Bacillati</taxon>
        <taxon>Actinomycetota</taxon>
        <taxon>Actinomycetes</taxon>
        <taxon>Propionibacteriales</taxon>
        <taxon>Nocardioidaceae</taxon>
        <taxon>Nocardioides</taxon>
    </lineage>
</organism>
<dbReference type="InterPro" id="IPR020557">
    <property type="entry name" value="Fumarate_lyase_CS"/>
</dbReference>
<reference evidence="4 5" key="1">
    <citation type="submission" date="2021-08" db="EMBL/GenBank/DDBJ databases">
        <title>Nocardioides bacterium WL0053 sp. nov., isolated from the sediment.</title>
        <authorList>
            <person name="Wang L."/>
            <person name="Zhang D."/>
            <person name="Zhang A."/>
        </authorList>
    </citation>
    <scope>NUCLEOTIDE SEQUENCE [LARGE SCALE GENOMIC DNA]</scope>
    <source>
        <strain evidence="4 5">WL0053</strain>
    </source>
</reference>
<dbReference type="Proteomes" id="UP000754710">
    <property type="component" value="Unassembled WGS sequence"/>
</dbReference>
<proteinExistence type="inferred from homology"/>